<name>A0A401XNW6_9FLAO</name>
<gene>
    <name evidence="2" type="ORF">JCM31826_21930</name>
</gene>
<evidence type="ECO:0000256" key="1">
    <source>
        <dbReference type="SAM" id="MobiDB-lite"/>
    </source>
</evidence>
<protein>
    <recommendedName>
        <fullName evidence="4">DNA polymerase III subunit gamma/tau</fullName>
    </recommendedName>
</protein>
<proteinExistence type="predicted"/>
<dbReference type="RefSeq" id="WP_124398765.1">
    <property type="nucleotide sequence ID" value="NZ_BHZE01000036.1"/>
</dbReference>
<dbReference type="EMBL" id="BHZE01000036">
    <property type="protein sequence ID" value="GCD78711.1"/>
    <property type="molecule type" value="Genomic_DNA"/>
</dbReference>
<organism evidence="2 3">
    <name type="scientific">Thermaurantimonas aggregans</name>
    <dbReference type="NCBI Taxonomy" id="2173829"/>
    <lineage>
        <taxon>Bacteria</taxon>
        <taxon>Pseudomonadati</taxon>
        <taxon>Bacteroidota</taxon>
        <taxon>Flavobacteriia</taxon>
        <taxon>Flavobacteriales</taxon>
        <taxon>Schleiferiaceae</taxon>
        <taxon>Thermaurantimonas</taxon>
    </lineage>
</organism>
<comment type="caution">
    <text evidence="2">The sequence shown here is derived from an EMBL/GenBank/DDBJ whole genome shotgun (WGS) entry which is preliminary data.</text>
</comment>
<dbReference type="AlphaFoldDB" id="A0A401XNW6"/>
<keyword evidence="3" id="KW-1185">Reference proteome</keyword>
<evidence type="ECO:0008006" key="4">
    <source>
        <dbReference type="Google" id="ProtNLM"/>
    </source>
</evidence>
<reference evidence="2 3" key="1">
    <citation type="submission" date="2018-11" db="EMBL/GenBank/DDBJ databases">
        <title>Schleiferia aggregans sp. nov., a moderately thermophilic heterotrophic bacterium isolated from microbial mats at a terrestrial hot spring.</title>
        <authorList>
            <person name="Iino T."/>
            <person name="Ohkuma M."/>
            <person name="Haruta S."/>
        </authorList>
    </citation>
    <scope>NUCLEOTIDE SEQUENCE [LARGE SCALE GENOMIC DNA]</scope>
    <source>
        <strain evidence="2 3">LA</strain>
    </source>
</reference>
<evidence type="ECO:0000313" key="3">
    <source>
        <dbReference type="Proteomes" id="UP000286715"/>
    </source>
</evidence>
<accession>A0A401XNW6</accession>
<feature type="compositionally biased region" description="Polar residues" evidence="1">
    <location>
        <begin position="1"/>
        <end position="10"/>
    </location>
</feature>
<feature type="region of interest" description="Disordered" evidence="1">
    <location>
        <begin position="1"/>
        <end position="56"/>
    </location>
</feature>
<feature type="compositionally biased region" description="Polar residues" evidence="1">
    <location>
        <begin position="21"/>
        <end position="53"/>
    </location>
</feature>
<evidence type="ECO:0000313" key="2">
    <source>
        <dbReference type="EMBL" id="GCD78711.1"/>
    </source>
</evidence>
<sequence>MAAPTSSDPSAQEPKAEVASPQPTSTKVAFSTPSTGGSNTTAPTTNALQTPSPKKSLFSVKKEVTEALAQAKKEPEHLPEEPFTLDTLLQHWQNVIDAVASRGNQVQASLMMQWKPLRVEQSKVILQAPSLTVEKMMRETLEPFLPEIKKSLQNFALELVFEIVEIKQAGDDEKKIPQHIRNFQFLTAKYPEVDKLRELFGLYPTEL</sequence>
<dbReference type="Proteomes" id="UP000286715">
    <property type="component" value="Unassembled WGS sequence"/>
</dbReference>